<keyword evidence="1" id="KW-0732">Signal</keyword>
<dbReference type="InterPro" id="IPR035971">
    <property type="entry name" value="CBD_sf"/>
</dbReference>
<evidence type="ECO:0000313" key="4">
    <source>
        <dbReference type="EMBL" id="GMF10406.1"/>
    </source>
</evidence>
<dbReference type="AlphaFoldDB" id="A0A9W6TDD7"/>
<dbReference type="InterPro" id="IPR000254">
    <property type="entry name" value="CBD"/>
</dbReference>
<dbReference type="SMART" id="SM00236">
    <property type="entry name" value="fCBD"/>
    <property type="match status" value="2"/>
</dbReference>
<comment type="caution">
    <text evidence="4">The sequence shown here is derived from an EMBL/GenBank/DDBJ whole genome shotgun (WGS) entry which is preliminary data.</text>
</comment>
<protein>
    <submittedName>
        <fullName evidence="4">Unnamed protein product</fullName>
    </submittedName>
</protein>
<reference evidence="4" key="1">
    <citation type="submission" date="2023-04" db="EMBL/GenBank/DDBJ databases">
        <title>Phytophthora lilii NBRC 32176.</title>
        <authorList>
            <person name="Ichikawa N."/>
            <person name="Sato H."/>
            <person name="Tonouchi N."/>
        </authorList>
    </citation>
    <scope>NUCLEOTIDE SEQUENCE</scope>
    <source>
        <strain evidence="4">NBRC 32176</strain>
    </source>
</reference>
<dbReference type="PROSITE" id="PS51164">
    <property type="entry name" value="CBM1_2"/>
    <property type="match status" value="2"/>
</dbReference>
<proteinExistence type="predicted"/>
<keyword evidence="5" id="KW-1185">Reference proteome</keyword>
<feature type="region of interest" description="Disordered" evidence="2">
    <location>
        <begin position="57"/>
        <end position="76"/>
    </location>
</feature>
<dbReference type="GO" id="GO:0005975">
    <property type="term" value="P:carbohydrate metabolic process"/>
    <property type="evidence" value="ECO:0007669"/>
    <property type="project" value="InterPro"/>
</dbReference>
<dbReference type="EMBL" id="BSXW01000038">
    <property type="protein sequence ID" value="GMF10406.1"/>
    <property type="molecule type" value="Genomic_DNA"/>
</dbReference>
<dbReference type="SUPFAM" id="SSF57180">
    <property type="entry name" value="Cellulose-binding domain"/>
    <property type="match status" value="1"/>
</dbReference>
<accession>A0A9W6TDD7</accession>
<dbReference type="GO" id="GO:0005576">
    <property type="term" value="C:extracellular region"/>
    <property type="evidence" value="ECO:0007669"/>
    <property type="project" value="InterPro"/>
</dbReference>
<feature type="domain" description="CBM1" evidence="3">
    <location>
        <begin position="155"/>
        <end position="207"/>
    </location>
</feature>
<evidence type="ECO:0000256" key="1">
    <source>
        <dbReference type="ARBA" id="ARBA00022729"/>
    </source>
</evidence>
<gene>
    <name evidence="4" type="ORF">Plil01_000121900</name>
</gene>
<name>A0A9W6TDD7_9STRA</name>
<dbReference type="PROSITE" id="PS00562">
    <property type="entry name" value="CBM1_1"/>
    <property type="match status" value="1"/>
</dbReference>
<dbReference type="Pfam" id="PF00734">
    <property type="entry name" value="CBM_1"/>
    <property type="match status" value="1"/>
</dbReference>
<dbReference type="OrthoDB" id="119312at2759"/>
<feature type="domain" description="CBM1" evidence="3">
    <location>
        <begin position="215"/>
        <end position="251"/>
    </location>
</feature>
<dbReference type="Proteomes" id="UP001165083">
    <property type="component" value="Unassembled WGS sequence"/>
</dbReference>
<evidence type="ECO:0000259" key="3">
    <source>
        <dbReference type="PROSITE" id="PS51164"/>
    </source>
</evidence>
<sequence>MTKLRVIVGFAAAATATATIAVIDKASAQHLRSDGEGRVLEAETAFLDSIASTEGSSLADEFWDGEDNDDEGSDVDAIDDVLNSCTATPQPSTKSPTSDPTPATDASTSAAPAATEPVDSSSAAAATETPAAMDVTAEPVSSTVIMTPATAGQLAPIKAWRQCGGITFDYTKYFADGISSNWTVDTKLSCSQGFSCEVINRWYFQCQKYRVKSSSEVDEWGQCGGVDYEGLTKCVVGSECKLVNDWYSQCIPTEDE</sequence>
<evidence type="ECO:0000313" key="5">
    <source>
        <dbReference type="Proteomes" id="UP001165083"/>
    </source>
</evidence>
<feature type="compositionally biased region" description="Low complexity" evidence="2">
    <location>
        <begin position="86"/>
        <end position="132"/>
    </location>
</feature>
<dbReference type="GO" id="GO:0030248">
    <property type="term" value="F:cellulose binding"/>
    <property type="evidence" value="ECO:0007669"/>
    <property type="project" value="InterPro"/>
</dbReference>
<feature type="region of interest" description="Disordered" evidence="2">
    <location>
        <begin position="84"/>
        <end position="136"/>
    </location>
</feature>
<feature type="compositionally biased region" description="Acidic residues" evidence="2">
    <location>
        <begin position="61"/>
        <end position="76"/>
    </location>
</feature>
<organism evidence="4 5">
    <name type="scientific">Phytophthora lilii</name>
    <dbReference type="NCBI Taxonomy" id="2077276"/>
    <lineage>
        <taxon>Eukaryota</taxon>
        <taxon>Sar</taxon>
        <taxon>Stramenopiles</taxon>
        <taxon>Oomycota</taxon>
        <taxon>Peronosporomycetes</taxon>
        <taxon>Peronosporales</taxon>
        <taxon>Peronosporaceae</taxon>
        <taxon>Phytophthora</taxon>
    </lineage>
</organism>
<evidence type="ECO:0000256" key="2">
    <source>
        <dbReference type="SAM" id="MobiDB-lite"/>
    </source>
</evidence>